<gene>
    <name evidence="2" type="ORF">GPM918_LOCUS26954</name>
    <name evidence="3" type="ORF">SRO942_LOCUS27197</name>
</gene>
<dbReference type="Gene3D" id="1.25.40.20">
    <property type="entry name" value="Ankyrin repeat-containing domain"/>
    <property type="match status" value="2"/>
</dbReference>
<dbReference type="PROSITE" id="PS50297">
    <property type="entry name" value="ANK_REP_REGION"/>
    <property type="match status" value="4"/>
</dbReference>
<dbReference type="Pfam" id="PF00023">
    <property type="entry name" value="Ank"/>
    <property type="match status" value="1"/>
</dbReference>
<keyword evidence="1" id="KW-0040">ANK repeat</keyword>
<dbReference type="SUPFAM" id="SSF48403">
    <property type="entry name" value="Ankyrin repeat"/>
    <property type="match status" value="1"/>
</dbReference>
<feature type="repeat" description="ANK" evidence="1">
    <location>
        <begin position="322"/>
        <end position="354"/>
    </location>
</feature>
<feature type="repeat" description="ANK" evidence="1">
    <location>
        <begin position="256"/>
        <end position="288"/>
    </location>
</feature>
<proteinExistence type="predicted"/>
<dbReference type="InterPro" id="IPR036770">
    <property type="entry name" value="Ankyrin_rpt-contain_sf"/>
</dbReference>
<dbReference type="Pfam" id="PF12796">
    <property type="entry name" value="Ank_2"/>
    <property type="match status" value="2"/>
</dbReference>
<dbReference type="Proteomes" id="UP000663829">
    <property type="component" value="Unassembled WGS sequence"/>
</dbReference>
<dbReference type="PRINTS" id="PR01415">
    <property type="entry name" value="ANKYRIN"/>
</dbReference>
<name>A0A815BBF7_9BILA</name>
<evidence type="ECO:0000313" key="4">
    <source>
        <dbReference type="Proteomes" id="UP000663829"/>
    </source>
</evidence>
<feature type="repeat" description="ANK" evidence="1">
    <location>
        <begin position="289"/>
        <end position="321"/>
    </location>
</feature>
<sequence length="579" mass="65706">MIIDDYRYEREYFHGQRCGEGRCFYRKTACREFTGRWADNRWSVGIVTWVAGDTCCGTWSGSGTQGTFEMENGTRYESQWIEDGIVHGRGIEISADGSCYNGMYKYGWKHDHGVIAYPDGSQFEGEWIFGCLYDKNVNLTELIDMVRGCNKQIDDAVSFSKKLQSIKNLKIVIEKHINKLDRQQLSTGIETILKCASAEIVNLFINDYIRNATYRWNLLILAAKHDHYEIVKLLLKKFNVNVEMEGVMQYDGKTVIGTTALWCAAASNHLNIVRLLVQYGANVNHHTRTHSTPLRAACFDGSIEIVKFLCDNGADVNSSNLGDGSNLMLASYKGHLNVVDYLLQTGANPNLKGNYDATALHYACERGHLETVKLLLSKGAISTKNKDGLTPLMNAAIQPHPAIVEYLTKEHYSEVEECIEAYELLASTYCNDGTDNSEKTYEYLTKAMHMRYADPSAPILKSVCLLPIEAYGHHMECQTVEDTVKIRHNVDALRMETLIIRERILGEMSGTLHYSIRYRGAAYAVEKRYEQALLLWLRACSPSQTRSEFHLRATDKNTDRGQLRLTFDRNFIDEIAMND</sequence>
<dbReference type="OrthoDB" id="4429489at2759"/>
<evidence type="ECO:0000313" key="2">
    <source>
        <dbReference type="EMBL" id="CAF1268366.1"/>
    </source>
</evidence>
<dbReference type="InterPro" id="IPR052391">
    <property type="entry name" value="E3_Ligase-Neurotoxin"/>
</dbReference>
<organism evidence="2 4">
    <name type="scientific">Didymodactylos carnosus</name>
    <dbReference type="NCBI Taxonomy" id="1234261"/>
    <lineage>
        <taxon>Eukaryota</taxon>
        <taxon>Metazoa</taxon>
        <taxon>Spiralia</taxon>
        <taxon>Gnathifera</taxon>
        <taxon>Rotifera</taxon>
        <taxon>Eurotatoria</taxon>
        <taxon>Bdelloidea</taxon>
        <taxon>Philodinida</taxon>
        <taxon>Philodinidae</taxon>
        <taxon>Didymodactylos</taxon>
    </lineage>
</organism>
<dbReference type="PANTHER" id="PTHR24133">
    <property type="entry name" value="ANKYRIN DOMAIN-CONTAINING"/>
    <property type="match status" value="1"/>
</dbReference>
<accession>A0A815BBF7</accession>
<dbReference type="Proteomes" id="UP000681722">
    <property type="component" value="Unassembled WGS sequence"/>
</dbReference>
<dbReference type="Gene3D" id="2.20.110.10">
    <property type="entry name" value="Histone H3 K4-specific methyltransferase SET7/9 N-terminal domain"/>
    <property type="match status" value="1"/>
</dbReference>
<dbReference type="PANTHER" id="PTHR24133:SF40">
    <property type="entry name" value="ANKYRIN REPEAT DOMAIN 44"/>
    <property type="match status" value="1"/>
</dbReference>
<evidence type="ECO:0000313" key="3">
    <source>
        <dbReference type="EMBL" id="CAF4053775.1"/>
    </source>
</evidence>
<feature type="repeat" description="ANK" evidence="1">
    <location>
        <begin position="355"/>
        <end position="380"/>
    </location>
</feature>
<comment type="caution">
    <text evidence="2">The sequence shown here is derived from an EMBL/GenBank/DDBJ whole genome shotgun (WGS) entry which is preliminary data.</text>
</comment>
<dbReference type="EMBL" id="CAJNOQ010011086">
    <property type="protein sequence ID" value="CAF1268366.1"/>
    <property type="molecule type" value="Genomic_DNA"/>
</dbReference>
<dbReference type="AlphaFoldDB" id="A0A815BBF7"/>
<dbReference type="SMART" id="SM00248">
    <property type="entry name" value="ANK"/>
    <property type="match status" value="6"/>
</dbReference>
<dbReference type="InterPro" id="IPR002110">
    <property type="entry name" value="Ankyrin_rpt"/>
</dbReference>
<reference evidence="2" key="1">
    <citation type="submission" date="2021-02" db="EMBL/GenBank/DDBJ databases">
        <authorList>
            <person name="Nowell W R."/>
        </authorList>
    </citation>
    <scope>NUCLEOTIDE SEQUENCE</scope>
</reference>
<keyword evidence="4" id="KW-1185">Reference proteome</keyword>
<dbReference type="EMBL" id="CAJOBC010022034">
    <property type="protein sequence ID" value="CAF4053775.1"/>
    <property type="molecule type" value="Genomic_DNA"/>
</dbReference>
<dbReference type="SUPFAM" id="SSF82185">
    <property type="entry name" value="Histone H3 K4-specific methyltransferase SET7/9 N-terminal domain"/>
    <property type="match status" value="1"/>
</dbReference>
<dbReference type="PROSITE" id="PS50088">
    <property type="entry name" value="ANK_REPEAT"/>
    <property type="match status" value="4"/>
</dbReference>
<evidence type="ECO:0000256" key="1">
    <source>
        <dbReference type="PROSITE-ProRule" id="PRU00023"/>
    </source>
</evidence>
<protein>
    <submittedName>
        <fullName evidence="2">Uncharacterized protein</fullName>
    </submittedName>
</protein>